<feature type="region of interest" description="Disordered" evidence="20">
    <location>
        <begin position="48"/>
        <end position="83"/>
    </location>
</feature>
<evidence type="ECO:0000256" key="13">
    <source>
        <dbReference type="ARBA" id="ARBA00023268"/>
    </source>
</evidence>
<keyword evidence="9 18" id="KW-0630">Potassium</keyword>
<comment type="catalytic activity">
    <reaction evidence="16 17 19">
        <text>(6S)-NADPHX + ADP = AMP + phosphate + NADPH + H(+)</text>
        <dbReference type="Rhea" id="RHEA:32235"/>
        <dbReference type="ChEBI" id="CHEBI:15378"/>
        <dbReference type="ChEBI" id="CHEBI:43474"/>
        <dbReference type="ChEBI" id="CHEBI:57783"/>
        <dbReference type="ChEBI" id="CHEBI:64076"/>
        <dbReference type="ChEBI" id="CHEBI:456215"/>
        <dbReference type="ChEBI" id="CHEBI:456216"/>
        <dbReference type="EC" id="4.2.1.136"/>
    </reaction>
</comment>
<evidence type="ECO:0000256" key="19">
    <source>
        <dbReference type="PIRNR" id="PIRNR017184"/>
    </source>
</evidence>
<keyword evidence="6 17" id="KW-0547">Nucleotide-binding</keyword>
<dbReference type="InterPro" id="IPR017953">
    <property type="entry name" value="Carbohydrate_kinase_pred_CS"/>
</dbReference>
<dbReference type="EC" id="4.2.1.136" evidence="19"/>
<comment type="similarity">
    <text evidence="3 19">In the N-terminal section; belongs to the NnrE/AIBP family.</text>
</comment>
<comment type="function">
    <text evidence="14 19">Bifunctional enzyme that catalyzes the epimerization of the S- and R-forms of NAD(P)HX and the dehydration of the S-form of NAD(P)HX at the expense of ADP, which is converted to AMP. This allows the repair of both epimers of NAD(P)HX, a damaged form of NAD(P)H that is a result of enzymatic or heat-dependent hydration.</text>
</comment>
<dbReference type="InterPro" id="IPR030677">
    <property type="entry name" value="Nnr"/>
</dbReference>
<comment type="caution">
    <text evidence="17">Lacks conserved residue(s) required for the propagation of feature annotation.</text>
</comment>
<dbReference type="Gene3D" id="3.40.50.10260">
    <property type="entry name" value="YjeF N-terminal domain"/>
    <property type="match status" value="1"/>
</dbReference>
<evidence type="ECO:0000256" key="8">
    <source>
        <dbReference type="ARBA" id="ARBA00022857"/>
    </source>
</evidence>
<keyword evidence="24" id="KW-1185">Reference proteome</keyword>
<comment type="caution">
    <text evidence="23">The sequence shown here is derived from an EMBL/GenBank/DDBJ whole genome shotgun (WGS) entry which is preliminary data.</text>
</comment>
<evidence type="ECO:0000259" key="21">
    <source>
        <dbReference type="PROSITE" id="PS51383"/>
    </source>
</evidence>
<dbReference type="NCBIfam" id="TIGR00196">
    <property type="entry name" value="yjeF_cterm"/>
    <property type="match status" value="1"/>
</dbReference>
<comment type="function">
    <text evidence="18">Catalyzes the epimerization of the S- and R-forms of NAD(P)HX, a damaged form of NAD(P)H that is a result of enzymatic or heat-dependent hydration. This is a prerequisite for the S-specific NAD(P)H-hydrate dehydratase to allow the repair of both epimers of NAD(P)HX.</text>
</comment>
<evidence type="ECO:0000259" key="22">
    <source>
        <dbReference type="PROSITE" id="PS51385"/>
    </source>
</evidence>
<dbReference type="Pfam" id="PF03853">
    <property type="entry name" value="YjeF_N"/>
    <property type="match status" value="1"/>
</dbReference>
<feature type="domain" description="YjeF C-terminal" evidence="21">
    <location>
        <begin position="280"/>
        <end position="574"/>
    </location>
</feature>
<evidence type="ECO:0000256" key="16">
    <source>
        <dbReference type="ARBA" id="ARBA00049209"/>
    </source>
</evidence>
<feature type="binding site" evidence="18">
    <location>
        <begin position="180"/>
        <end position="186"/>
    </location>
    <ligand>
        <name>(6S)-NADPHX</name>
        <dbReference type="ChEBI" id="CHEBI:64076"/>
    </ligand>
</feature>
<evidence type="ECO:0000256" key="20">
    <source>
        <dbReference type="SAM" id="MobiDB-lite"/>
    </source>
</evidence>
<comment type="cofactor">
    <cofactor evidence="17">
        <name>Mg(2+)</name>
        <dbReference type="ChEBI" id="CHEBI:18420"/>
    </cofactor>
</comment>
<feature type="binding site" evidence="18">
    <location>
        <position position="212"/>
    </location>
    <ligand>
        <name>K(+)</name>
        <dbReference type="ChEBI" id="CHEBI:29103"/>
    </ligand>
</feature>
<evidence type="ECO:0000256" key="3">
    <source>
        <dbReference type="ARBA" id="ARBA00006001"/>
    </source>
</evidence>
<feature type="domain" description="YjeF N-terminal" evidence="22">
    <location>
        <begin position="13"/>
        <end position="266"/>
    </location>
</feature>
<evidence type="ECO:0000256" key="10">
    <source>
        <dbReference type="ARBA" id="ARBA00023027"/>
    </source>
</evidence>
<evidence type="ECO:0000256" key="4">
    <source>
        <dbReference type="ARBA" id="ARBA00009524"/>
    </source>
</evidence>
<feature type="binding site" evidence="18">
    <location>
        <position position="116"/>
    </location>
    <ligand>
        <name>K(+)</name>
        <dbReference type="ChEBI" id="CHEBI:29103"/>
    </ligand>
</feature>
<keyword evidence="11 18" id="KW-0413">Isomerase</keyword>
<comment type="catalytic activity">
    <reaction evidence="1 18 19">
        <text>(6R)-NADHX = (6S)-NADHX</text>
        <dbReference type="Rhea" id="RHEA:32215"/>
        <dbReference type="ChEBI" id="CHEBI:64074"/>
        <dbReference type="ChEBI" id="CHEBI:64075"/>
        <dbReference type="EC" id="5.1.99.6"/>
    </reaction>
</comment>
<organism evidence="23 24">
    <name type="scientific">Microcoleus anatoxicus PTRS2</name>
    <dbReference type="NCBI Taxonomy" id="2705321"/>
    <lineage>
        <taxon>Bacteria</taxon>
        <taxon>Bacillati</taxon>
        <taxon>Cyanobacteriota</taxon>
        <taxon>Cyanophyceae</taxon>
        <taxon>Oscillatoriophycideae</taxon>
        <taxon>Oscillatoriales</taxon>
        <taxon>Microcoleaceae</taxon>
        <taxon>Microcoleus</taxon>
        <taxon>Microcoleus anatoxicus</taxon>
    </lineage>
</organism>
<comment type="subunit">
    <text evidence="17">Homotetramer.</text>
</comment>
<dbReference type="EMBL" id="JBBLXS010000113">
    <property type="protein sequence ID" value="MEK0185350.1"/>
    <property type="molecule type" value="Genomic_DNA"/>
</dbReference>
<dbReference type="InterPro" id="IPR004443">
    <property type="entry name" value="YjeF_N_dom"/>
</dbReference>
<feature type="binding site" evidence="17">
    <location>
        <position position="433"/>
    </location>
    <ligand>
        <name>(6S)-NADPHX</name>
        <dbReference type="ChEBI" id="CHEBI:64076"/>
    </ligand>
</feature>
<keyword evidence="8 17" id="KW-0521">NADP</keyword>
<keyword evidence="12 17" id="KW-0456">Lyase</keyword>
<evidence type="ECO:0000256" key="6">
    <source>
        <dbReference type="ARBA" id="ARBA00022741"/>
    </source>
</evidence>
<evidence type="ECO:0000256" key="9">
    <source>
        <dbReference type="ARBA" id="ARBA00022958"/>
    </source>
</evidence>
<evidence type="ECO:0000256" key="15">
    <source>
        <dbReference type="ARBA" id="ARBA00048238"/>
    </source>
</evidence>
<keyword evidence="10 17" id="KW-0520">NAD</keyword>
<comment type="similarity">
    <text evidence="18">Belongs to the NnrE/AIBP family.</text>
</comment>
<evidence type="ECO:0000256" key="17">
    <source>
        <dbReference type="HAMAP-Rule" id="MF_01965"/>
    </source>
</evidence>
<dbReference type="Pfam" id="PF01256">
    <property type="entry name" value="Carb_kinase"/>
    <property type="match status" value="1"/>
</dbReference>
<feature type="binding site" evidence="18">
    <location>
        <position position="176"/>
    </location>
    <ligand>
        <name>K(+)</name>
        <dbReference type="ChEBI" id="CHEBI:29103"/>
    </ligand>
</feature>
<evidence type="ECO:0000256" key="7">
    <source>
        <dbReference type="ARBA" id="ARBA00022840"/>
    </source>
</evidence>
<dbReference type="NCBIfam" id="TIGR00197">
    <property type="entry name" value="yjeF_nterm"/>
    <property type="match status" value="1"/>
</dbReference>
<dbReference type="InterPro" id="IPR036652">
    <property type="entry name" value="YjeF_N_dom_sf"/>
</dbReference>
<keyword evidence="13" id="KW-0511">Multifunctional enzyme</keyword>
<evidence type="ECO:0000256" key="5">
    <source>
        <dbReference type="ARBA" id="ARBA00022723"/>
    </source>
</evidence>
<dbReference type="HAMAP" id="MF_01966">
    <property type="entry name" value="NADHX_epimerase"/>
    <property type="match status" value="1"/>
</dbReference>
<comment type="function">
    <text evidence="17">Catalyzes the dehydration of the S-form of NAD(P)HX at the expense of ADP, which is converted to AMP. Together with NAD(P)HX epimerase, which catalyzes the epimerization of the S- and R-forms, the enzyme allows the repair of both epimers of NAD(P)HX, a damaged form of NAD(P)H that is a result of enzymatic or heat-dependent hydration.</text>
</comment>
<dbReference type="HAMAP" id="MF_01965">
    <property type="entry name" value="NADHX_dehydratase"/>
    <property type="match status" value="1"/>
</dbReference>
<reference evidence="23 24" key="1">
    <citation type="journal article" date="2020" name="Harmful Algae">
        <title>Molecular and morphological characterization of a novel dihydroanatoxin-a producing Microcoleus species (cyanobacteria) from the Russian River, California, USA.</title>
        <authorList>
            <person name="Conklin K.Y."/>
            <person name="Stancheva R."/>
            <person name="Otten T.G."/>
            <person name="Fadness R."/>
            <person name="Boyer G.L."/>
            <person name="Read B."/>
            <person name="Zhang X."/>
            <person name="Sheath R.G."/>
        </authorList>
    </citation>
    <scope>NUCLEOTIDE SEQUENCE [LARGE SCALE GENOMIC DNA]</scope>
    <source>
        <strain evidence="23 24">PTRS2</strain>
    </source>
</reference>
<feature type="binding site" evidence="17">
    <location>
        <position position="315"/>
    </location>
    <ligand>
        <name>(6S)-NADPHX</name>
        <dbReference type="ChEBI" id="CHEBI:64076"/>
    </ligand>
</feature>
<evidence type="ECO:0000256" key="18">
    <source>
        <dbReference type="HAMAP-Rule" id="MF_01966"/>
    </source>
</evidence>
<dbReference type="PANTHER" id="PTHR12592:SF0">
    <property type="entry name" value="ATP-DEPENDENT (S)-NAD(P)H-HYDRATE DEHYDRATASE"/>
    <property type="match status" value="1"/>
</dbReference>
<dbReference type="PANTHER" id="PTHR12592">
    <property type="entry name" value="ATP-DEPENDENT (S)-NAD(P)H-HYDRATE DEHYDRATASE FAMILY MEMBER"/>
    <property type="match status" value="1"/>
</dbReference>
<dbReference type="InterPro" id="IPR000631">
    <property type="entry name" value="CARKD"/>
</dbReference>
<gene>
    <name evidence="17" type="primary">nnrD</name>
    <name evidence="18" type="synonym">nnrE</name>
    <name evidence="23" type="ORF">WMG39_10810</name>
</gene>
<protein>
    <recommendedName>
        <fullName evidence="19">Bifunctional NAD(P)H-hydrate repair enzyme</fullName>
    </recommendedName>
    <alternativeName>
        <fullName evidence="19">Nicotinamide nucleotide repair protein</fullName>
    </alternativeName>
    <domain>
        <recommendedName>
            <fullName evidence="19">ADP-dependent (S)-NAD(P)H-hydrate dehydratase</fullName>
            <ecNumber evidence="19">4.2.1.136</ecNumber>
        </recommendedName>
        <alternativeName>
            <fullName evidence="19">ADP-dependent NAD(P)HX dehydratase</fullName>
        </alternativeName>
    </domain>
    <domain>
        <recommendedName>
            <fullName evidence="19">NAD(P)H-hydrate epimerase</fullName>
            <ecNumber evidence="19">5.1.99.6</ecNumber>
        </recommendedName>
    </domain>
</protein>
<comment type="similarity">
    <text evidence="4 19">In the C-terminal section; belongs to the NnrD/CARKD family.</text>
</comment>
<feature type="compositionally biased region" description="Basic and acidic residues" evidence="20">
    <location>
        <begin position="48"/>
        <end position="68"/>
    </location>
</feature>
<feature type="binding site" evidence="17">
    <location>
        <position position="511"/>
    </location>
    <ligand>
        <name>(6S)-NADPHX</name>
        <dbReference type="ChEBI" id="CHEBI:64076"/>
    </ligand>
</feature>
<dbReference type="RefSeq" id="WP_340519296.1">
    <property type="nucleotide sequence ID" value="NZ_JBBLXS010000113.1"/>
</dbReference>
<feature type="binding site" evidence="18">
    <location>
        <position position="209"/>
    </location>
    <ligand>
        <name>(6S)-NADPHX</name>
        <dbReference type="ChEBI" id="CHEBI:64076"/>
    </ligand>
</feature>
<comment type="catalytic activity">
    <reaction evidence="15 17 19">
        <text>(6S)-NADHX + ADP = AMP + phosphate + NADH + H(+)</text>
        <dbReference type="Rhea" id="RHEA:32223"/>
        <dbReference type="ChEBI" id="CHEBI:15378"/>
        <dbReference type="ChEBI" id="CHEBI:43474"/>
        <dbReference type="ChEBI" id="CHEBI:57945"/>
        <dbReference type="ChEBI" id="CHEBI:64074"/>
        <dbReference type="ChEBI" id="CHEBI:456215"/>
        <dbReference type="ChEBI" id="CHEBI:456216"/>
        <dbReference type="EC" id="4.2.1.136"/>
    </reaction>
</comment>
<evidence type="ECO:0000256" key="11">
    <source>
        <dbReference type="ARBA" id="ARBA00023235"/>
    </source>
</evidence>
<dbReference type="SUPFAM" id="SSF53613">
    <property type="entry name" value="Ribokinase-like"/>
    <property type="match status" value="1"/>
</dbReference>
<evidence type="ECO:0000256" key="14">
    <source>
        <dbReference type="ARBA" id="ARBA00025153"/>
    </source>
</evidence>
<proteinExistence type="inferred from homology"/>
<evidence type="ECO:0000313" key="24">
    <source>
        <dbReference type="Proteomes" id="UP001384579"/>
    </source>
</evidence>
<dbReference type="Proteomes" id="UP001384579">
    <property type="component" value="Unassembled WGS sequence"/>
</dbReference>
<dbReference type="PROSITE" id="PS01050">
    <property type="entry name" value="YJEF_C_2"/>
    <property type="match status" value="1"/>
</dbReference>
<dbReference type="SUPFAM" id="SSF64153">
    <property type="entry name" value="YjeF N-terminal domain-like"/>
    <property type="match status" value="1"/>
</dbReference>
<dbReference type="PROSITE" id="PS51383">
    <property type="entry name" value="YJEF_C_3"/>
    <property type="match status" value="1"/>
</dbReference>
<evidence type="ECO:0000256" key="12">
    <source>
        <dbReference type="ARBA" id="ARBA00023239"/>
    </source>
</evidence>
<dbReference type="EC" id="5.1.99.6" evidence="19"/>
<comment type="cofactor">
    <cofactor evidence="18 19">
        <name>K(+)</name>
        <dbReference type="ChEBI" id="CHEBI:29103"/>
    </cofactor>
    <text evidence="18 19">Binds 1 potassium ion per subunit.</text>
</comment>
<keyword evidence="5 18" id="KW-0479">Metal-binding</keyword>
<dbReference type="CDD" id="cd01171">
    <property type="entry name" value="YXKO-related"/>
    <property type="match status" value="1"/>
</dbReference>
<dbReference type="PROSITE" id="PS51385">
    <property type="entry name" value="YJEF_N"/>
    <property type="match status" value="1"/>
</dbReference>
<feature type="binding site" evidence="17">
    <location>
        <position position="510"/>
    </location>
    <ligand>
        <name>AMP</name>
        <dbReference type="ChEBI" id="CHEBI:456215"/>
    </ligand>
</feature>
<dbReference type="Gene3D" id="3.40.1190.20">
    <property type="match status" value="1"/>
</dbReference>
<accession>A0ABU8YLR6</accession>
<sequence>MTIEKFIVSADQMRQIETRIFAAGMPSAALMEKVAGLLARRIQALLKSEGRSPREEEPPKGRSPREQVKSSLLPPRGERRGNREEGFSYLGYESQGKDIVNSQFPVIGVLVGPGHNGGDALVVARELHFQGFSVIIYCPFSKLKELTKSHSDYARSLNIPFFDTIEPLKNCDLLIDGLFGFGLEREIVHPLSTAIDEINKLNKIVFSIDIPSGIHTDTGAVLGTAIRATHTLCLGLWKLAFFQDKALEYIGTSELIDFDIPLADIVAILGDFPAIQRITPASAMQYLPLPRSPIAHKYTNGHLLIIAGSARYSGAAILSALGARASGVGMLSIAVPISMKPMLSSQLPEALVIGCPETSSGAIKDLPLGIDLGVYDAIAAGPGLTLEAAITVESVLESDRPLVLDADGLNILAQLGTVPILSERSALTIITPHPGEFQRLFPELADKMGDRITATQEAAQLTGAVVLLKGARVCICFDDEGDFLEDSYASRTITYLNPESTPALARGGSGDVLTGLLGGLMAGAIARKSCPKSVVETAVWWHARAGMMAAKERTELGVDAFTLTEYLIPALREF</sequence>
<evidence type="ECO:0000256" key="1">
    <source>
        <dbReference type="ARBA" id="ARBA00000013"/>
    </source>
</evidence>
<name>A0ABU8YLR6_9CYAN</name>
<comment type="similarity">
    <text evidence="17">Belongs to the NnrD/CARKD family.</text>
</comment>
<dbReference type="InterPro" id="IPR029056">
    <property type="entry name" value="Ribokinase-like"/>
</dbReference>
<keyword evidence="7 17" id="KW-0067">ATP-binding</keyword>
<feature type="binding site" evidence="17">
    <location>
        <position position="383"/>
    </location>
    <ligand>
        <name>(6S)-NADPHX</name>
        <dbReference type="ChEBI" id="CHEBI:64076"/>
    </ligand>
</feature>
<comment type="catalytic activity">
    <reaction evidence="2 18 19">
        <text>(6R)-NADPHX = (6S)-NADPHX</text>
        <dbReference type="Rhea" id="RHEA:32227"/>
        <dbReference type="ChEBI" id="CHEBI:64076"/>
        <dbReference type="ChEBI" id="CHEBI:64077"/>
        <dbReference type="EC" id="5.1.99.6"/>
    </reaction>
</comment>
<feature type="binding site" evidence="18">
    <location>
        <begin position="115"/>
        <end position="119"/>
    </location>
    <ligand>
        <name>(6S)-NADPHX</name>
        <dbReference type="ChEBI" id="CHEBI:64076"/>
    </ligand>
</feature>
<evidence type="ECO:0000313" key="23">
    <source>
        <dbReference type="EMBL" id="MEK0185350.1"/>
    </source>
</evidence>
<evidence type="ECO:0000256" key="2">
    <source>
        <dbReference type="ARBA" id="ARBA00000909"/>
    </source>
</evidence>
<dbReference type="PIRSF" id="PIRSF017184">
    <property type="entry name" value="Nnr"/>
    <property type="match status" value="1"/>
</dbReference>